<dbReference type="EMBL" id="CM031822">
    <property type="protein sequence ID" value="KAG6628738.1"/>
    <property type="molecule type" value="Genomic_DNA"/>
</dbReference>
<comment type="caution">
    <text evidence="1">The sequence shown here is derived from an EMBL/GenBank/DDBJ whole genome shotgun (WGS) entry which is preliminary data.</text>
</comment>
<name>A0A8T1NG99_CARIL</name>
<dbReference type="Proteomes" id="UP000811609">
    <property type="component" value="Chromosome 14"/>
</dbReference>
<organism evidence="1 2">
    <name type="scientific">Carya illinoinensis</name>
    <name type="common">Pecan</name>
    <dbReference type="NCBI Taxonomy" id="32201"/>
    <lineage>
        <taxon>Eukaryota</taxon>
        <taxon>Viridiplantae</taxon>
        <taxon>Streptophyta</taxon>
        <taxon>Embryophyta</taxon>
        <taxon>Tracheophyta</taxon>
        <taxon>Spermatophyta</taxon>
        <taxon>Magnoliopsida</taxon>
        <taxon>eudicotyledons</taxon>
        <taxon>Gunneridae</taxon>
        <taxon>Pentapetalae</taxon>
        <taxon>rosids</taxon>
        <taxon>fabids</taxon>
        <taxon>Fagales</taxon>
        <taxon>Juglandaceae</taxon>
        <taxon>Carya</taxon>
    </lineage>
</organism>
<accession>A0A8T1NG99</accession>
<dbReference type="AlphaFoldDB" id="A0A8T1NG99"/>
<gene>
    <name evidence="1" type="ORF">CIPAW_14G034100</name>
</gene>
<evidence type="ECO:0000313" key="2">
    <source>
        <dbReference type="Proteomes" id="UP000811609"/>
    </source>
</evidence>
<sequence>MSAAISLAGKDQDYIVQDAGDLLLPRIDHCHIHAFSEALRCSLKEQLHFPSGMPSAVSYTGFWMMVLETRLYCHSLYFGGIFIVMRC</sequence>
<keyword evidence="2" id="KW-1185">Reference proteome</keyword>
<protein>
    <submittedName>
        <fullName evidence="1">Uncharacterized protein</fullName>
    </submittedName>
</protein>
<proteinExistence type="predicted"/>
<evidence type="ECO:0000313" key="1">
    <source>
        <dbReference type="EMBL" id="KAG6628738.1"/>
    </source>
</evidence>
<reference evidence="1" key="1">
    <citation type="submission" date="2020-12" db="EMBL/GenBank/DDBJ databases">
        <title>WGS assembly of Carya illinoinensis cv. Pawnee.</title>
        <authorList>
            <person name="Platts A."/>
            <person name="Shu S."/>
            <person name="Wright S."/>
            <person name="Barry K."/>
            <person name="Edger P."/>
            <person name="Pires J.C."/>
            <person name="Schmutz J."/>
        </authorList>
    </citation>
    <scope>NUCLEOTIDE SEQUENCE</scope>
    <source>
        <tissue evidence="1">Leaf</tissue>
    </source>
</reference>